<sequence>MTSRTWTENETALLRGAVRGTTPGRCIRWEAIAAVVTTKSARQCYVRYHNIEKFSVGGGQPHTKSVWTSEMDSAVIREAAATGRKWVLVAERIGLSVSVCKNRFYVLRRGGECGVLSKLPVMPEDLWEEQSGALQELSWLW</sequence>
<dbReference type="SMART" id="SM00717">
    <property type="entry name" value="SANT"/>
    <property type="match status" value="2"/>
</dbReference>
<protein>
    <recommendedName>
        <fullName evidence="1">Myb-like domain-containing protein</fullName>
    </recommendedName>
</protein>
<dbReference type="OrthoDB" id="2143914at2759"/>
<evidence type="ECO:0000313" key="2">
    <source>
        <dbReference type="EMBL" id="EST43507.1"/>
    </source>
</evidence>
<name>V6LG58_9EUKA</name>
<gene>
    <name evidence="2" type="ORF">SS50377_16542</name>
    <name evidence="3" type="ORF">SS50377_20817</name>
</gene>
<accession>V6LG58</accession>
<organism evidence="2">
    <name type="scientific">Spironucleus salmonicida</name>
    <dbReference type="NCBI Taxonomy" id="348837"/>
    <lineage>
        <taxon>Eukaryota</taxon>
        <taxon>Metamonada</taxon>
        <taxon>Diplomonadida</taxon>
        <taxon>Hexamitidae</taxon>
        <taxon>Hexamitinae</taxon>
        <taxon>Spironucleus</taxon>
    </lineage>
</organism>
<evidence type="ECO:0000313" key="4">
    <source>
        <dbReference type="Proteomes" id="UP000018208"/>
    </source>
</evidence>
<dbReference type="EMBL" id="KI546135">
    <property type="protein sequence ID" value="EST43507.1"/>
    <property type="molecule type" value="Genomic_DNA"/>
</dbReference>
<evidence type="ECO:0000313" key="3">
    <source>
        <dbReference type="EMBL" id="KAH0577464.1"/>
    </source>
</evidence>
<proteinExistence type="predicted"/>
<dbReference type="Gene3D" id="1.10.10.60">
    <property type="entry name" value="Homeodomain-like"/>
    <property type="match status" value="1"/>
</dbReference>
<dbReference type="CDD" id="cd00167">
    <property type="entry name" value="SANT"/>
    <property type="match status" value="1"/>
</dbReference>
<evidence type="ECO:0000259" key="1">
    <source>
        <dbReference type="PROSITE" id="PS50090"/>
    </source>
</evidence>
<keyword evidence="4" id="KW-1185">Reference proteome</keyword>
<dbReference type="PROSITE" id="PS50090">
    <property type="entry name" value="MYB_LIKE"/>
    <property type="match status" value="1"/>
</dbReference>
<reference evidence="2 3" key="1">
    <citation type="journal article" date="2014" name="PLoS Genet.">
        <title>The Genome of Spironucleus salmonicida Highlights a Fish Pathogen Adapted to Fluctuating Environments.</title>
        <authorList>
            <person name="Xu F."/>
            <person name="Jerlstrom-Hultqvist J."/>
            <person name="Einarsson E."/>
            <person name="Astvaldsson A."/>
            <person name="Svard S.G."/>
            <person name="Andersson J.O."/>
        </authorList>
    </citation>
    <scope>NUCLEOTIDE SEQUENCE</scope>
    <source>
        <strain evidence="3">ATCC 50377</strain>
    </source>
</reference>
<dbReference type="InterPro" id="IPR001005">
    <property type="entry name" value="SANT/Myb"/>
</dbReference>
<dbReference type="VEuPathDB" id="GiardiaDB:SS50377_20817"/>
<feature type="domain" description="Myb-like" evidence="1">
    <location>
        <begin position="1"/>
        <end position="52"/>
    </location>
</feature>
<dbReference type="Proteomes" id="UP000018208">
    <property type="component" value="Unassembled WGS sequence"/>
</dbReference>
<reference evidence="3" key="2">
    <citation type="submission" date="2020-12" db="EMBL/GenBank/DDBJ databases">
        <title>New Spironucleus salmonicida genome in near-complete chromosomes.</title>
        <authorList>
            <person name="Xu F."/>
            <person name="Kurt Z."/>
            <person name="Jimenez-Gonzalez A."/>
            <person name="Astvaldsson A."/>
            <person name="Andersson J.O."/>
            <person name="Svard S.G."/>
        </authorList>
    </citation>
    <scope>NUCLEOTIDE SEQUENCE</scope>
    <source>
        <strain evidence="3">ATCC 50377</strain>
    </source>
</reference>
<dbReference type="EMBL" id="AUWU02000001">
    <property type="protein sequence ID" value="KAH0577464.1"/>
    <property type="molecule type" value="Genomic_DNA"/>
</dbReference>
<dbReference type="InterPro" id="IPR009057">
    <property type="entry name" value="Homeodomain-like_sf"/>
</dbReference>
<dbReference type="SUPFAM" id="SSF46689">
    <property type="entry name" value="Homeodomain-like"/>
    <property type="match status" value="1"/>
</dbReference>
<dbReference type="AlphaFoldDB" id="V6LG58"/>